<evidence type="ECO:0000313" key="9">
    <source>
        <dbReference type="EMBL" id="OHY92549.1"/>
    </source>
</evidence>
<dbReference type="OrthoDB" id="5659892at2"/>
<organism evidence="8 11">
    <name type="scientific">Vibrio rotiferianus</name>
    <dbReference type="NCBI Taxonomy" id="190895"/>
    <lineage>
        <taxon>Bacteria</taxon>
        <taxon>Pseudomonadati</taxon>
        <taxon>Pseudomonadota</taxon>
        <taxon>Gammaproteobacteria</taxon>
        <taxon>Vibrionales</taxon>
        <taxon>Vibrionaceae</taxon>
        <taxon>Vibrio</taxon>
    </lineage>
</organism>
<evidence type="ECO:0000256" key="7">
    <source>
        <dbReference type="PIRNR" id="PIRNR028513"/>
    </source>
</evidence>
<sequence>MSFTRFIYLMLIVSITWCSYYIFSSERNSDVQIAPNTELPMFSGNKLENTTYGDDGIRSYVIVANHLDYFAKSGSTLFEQPILFVYKGGEIVEWKVTSKTAVLDDDQVLTLYDDVLMHNLLPGASFDTMATDKMTINLNNRDFYANQKVILVGPQFENTGGAMHGNLNSHIATLTNDVQGRYETVTP</sequence>
<dbReference type="HAMAP" id="MF_01915">
    <property type="entry name" value="LPS_assembly_LptC"/>
    <property type="match status" value="1"/>
</dbReference>
<keyword evidence="4 6" id="KW-1133">Transmembrane helix</keyword>
<comment type="subunit">
    <text evidence="6">Component of the lipopolysaccharide transport and assembly complex. Interacts with LptA and the LptBFG transporter complex.</text>
</comment>
<dbReference type="InterPro" id="IPR026265">
    <property type="entry name" value="LptC"/>
</dbReference>
<dbReference type="Gene3D" id="2.60.450.10">
    <property type="entry name" value="Lipopolysaccharide (LPS) transport protein A like domain"/>
    <property type="match status" value="1"/>
</dbReference>
<keyword evidence="2 6" id="KW-0997">Cell inner membrane</keyword>
<accession>A0A2K7STJ6</accession>
<evidence type="ECO:0000256" key="3">
    <source>
        <dbReference type="ARBA" id="ARBA00022692"/>
    </source>
</evidence>
<evidence type="ECO:0000313" key="10">
    <source>
        <dbReference type="Proteomes" id="UP000180133"/>
    </source>
</evidence>
<comment type="caution">
    <text evidence="8">The sequence shown here is derived from an EMBL/GenBank/DDBJ whole genome shotgun (WGS) entry which is preliminary data.</text>
</comment>
<evidence type="ECO:0000256" key="5">
    <source>
        <dbReference type="ARBA" id="ARBA00023136"/>
    </source>
</evidence>
<gene>
    <name evidence="6 8" type="primary">lptC</name>
    <name evidence="9" type="ORF">BI375_20130</name>
    <name evidence="8" type="ORF">F0262_16510</name>
</gene>
<protein>
    <recommendedName>
        <fullName evidence="6 7">Lipopolysaccharide export system protein LptC</fullName>
    </recommendedName>
</protein>
<dbReference type="Pfam" id="PF06835">
    <property type="entry name" value="LptC"/>
    <property type="match status" value="1"/>
</dbReference>
<evidence type="ECO:0000256" key="4">
    <source>
        <dbReference type="ARBA" id="ARBA00022989"/>
    </source>
</evidence>
<comment type="function">
    <text evidence="7">Required for the translocation of lipopolysaccharide (LPS) from the inner membrane to the outer membrane.</text>
</comment>
<dbReference type="Proteomes" id="UP000180133">
    <property type="component" value="Unassembled WGS sequence"/>
</dbReference>
<dbReference type="NCBIfam" id="TIGR04409">
    <property type="entry name" value="LptC_YrbK"/>
    <property type="match status" value="1"/>
</dbReference>
<reference evidence="8 11" key="2">
    <citation type="submission" date="2019-08" db="EMBL/GenBank/DDBJ databases">
        <title>Draft genome sequencing and comparative genomics of hatchery-associated Vibrios.</title>
        <authorList>
            <person name="Kehlet-Delgado H."/>
            <person name="Mueller R.S."/>
        </authorList>
    </citation>
    <scope>NUCLEOTIDE SEQUENCE [LARGE SCALE GENOMIC DNA]</scope>
    <source>
        <strain evidence="8 11">00-78-3</strain>
    </source>
</reference>
<dbReference type="GO" id="GO:0030288">
    <property type="term" value="C:outer membrane-bounded periplasmic space"/>
    <property type="evidence" value="ECO:0007669"/>
    <property type="project" value="TreeGrafter"/>
</dbReference>
<dbReference type="AlphaFoldDB" id="A0A2K7STJ6"/>
<dbReference type="GO" id="GO:0017089">
    <property type="term" value="F:glycolipid transfer activity"/>
    <property type="evidence" value="ECO:0007669"/>
    <property type="project" value="TreeGrafter"/>
</dbReference>
<evidence type="ECO:0000313" key="11">
    <source>
        <dbReference type="Proteomes" id="UP000572072"/>
    </source>
</evidence>
<name>A0A2K7STJ6_9VIBR</name>
<keyword evidence="5 6" id="KW-0472">Membrane</keyword>
<dbReference type="PIRSF" id="PIRSF028513">
    <property type="entry name" value="LptC"/>
    <property type="match status" value="1"/>
</dbReference>
<dbReference type="GO" id="GO:0043165">
    <property type="term" value="P:Gram-negative-bacterium-type cell outer membrane assembly"/>
    <property type="evidence" value="ECO:0007669"/>
    <property type="project" value="UniProtKB-UniRule"/>
</dbReference>
<comment type="function">
    <text evidence="6">Involved in the assembly of lipopolysaccharide (LPS). Required for the translocation of LPS from the inner membrane to the outer membrane. Facilitates the transfer of LPS from the inner membrane to the periplasmic protein LptA. Could be a docking site for LptA.</text>
</comment>
<dbReference type="EMBL" id="VTYN01000018">
    <property type="protein sequence ID" value="NOH49653.1"/>
    <property type="molecule type" value="Genomic_DNA"/>
</dbReference>
<evidence type="ECO:0000256" key="1">
    <source>
        <dbReference type="ARBA" id="ARBA00022475"/>
    </source>
</evidence>
<dbReference type="GO" id="GO:0005886">
    <property type="term" value="C:plasma membrane"/>
    <property type="evidence" value="ECO:0007669"/>
    <property type="project" value="UniProtKB-SubCell"/>
</dbReference>
<keyword evidence="10" id="KW-1185">Reference proteome</keyword>
<dbReference type="RefSeq" id="WP_010450429.1">
    <property type="nucleotide sequence ID" value="NZ_BBLC01000409.1"/>
</dbReference>
<dbReference type="PANTHER" id="PTHR37481:SF1">
    <property type="entry name" value="LIPOPOLYSACCHARIDE EXPORT SYSTEM PROTEIN LPTC"/>
    <property type="match status" value="1"/>
</dbReference>
<keyword evidence="3 6" id="KW-0812">Transmembrane</keyword>
<dbReference type="InterPro" id="IPR010664">
    <property type="entry name" value="LipoPS_assembly_LptC-rel"/>
</dbReference>
<evidence type="ECO:0000313" key="8">
    <source>
        <dbReference type="EMBL" id="NOH49653.1"/>
    </source>
</evidence>
<dbReference type="PANTHER" id="PTHR37481">
    <property type="entry name" value="LIPOPOLYSACCHARIDE EXPORT SYSTEM PROTEIN LPTC"/>
    <property type="match status" value="1"/>
</dbReference>
<proteinExistence type="inferred from homology"/>
<reference evidence="9 10" key="1">
    <citation type="submission" date="2016-09" db="EMBL/GenBank/DDBJ databases">
        <title>Isolation, identification and antibiotic sensitivity analysis of bacterial pathogen from juvenile Hippocampus erectus with tail-rotted disease.</title>
        <authorList>
            <person name="Yang Q."/>
        </authorList>
    </citation>
    <scope>NUCLEOTIDE SEQUENCE [LARGE SCALE GENOMIC DNA]</scope>
    <source>
        <strain evidence="9 10">HM-10</strain>
    </source>
</reference>
<dbReference type="EMBL" id="MKFT01000013">
    <property type="protein sequence ID" value="OHY92549.1"/>
    <property type="molecule type" value="Genomic_DNA"/>
</dbReference>
<dbReference type="GO" id="GO:0015221">
    <property type="term" value="F:lipopolysaccharide transmembrane transporter activity"/>
    <property type="evidence" value="ECO:0007669"/>
    <property type="project" value="InterPro"/>
</dbReference>
<dbReference type="Proteomes" id="UP000572072">
    <property type="component" value="Unassembled WGS sequence"/>
</dbReference>
<evidence type="ECO:0000256" key="2">
    <source>
        <dbReference type="ARBA" id="ARBA00022519"/>
    </source>
</evidence>
<comment type="subcellular location">
    <subcellularLocation>
        <location evidence="6">Cell inner membrane</location>
        <topology evidence="6">Single-pass membrane protein</topology>
    </subcellularLocation>
</comment>
<comment type="similarity">
    <text evidence="6 7">Belongs to the LptC family.</text>
</comment>
<dbReference type="InterPro" id="IPR052363">
    <property type="entry name" value="LPS_export_LptC"/>
</dbReference>
<keyword evidence="1 6" id="KW-1003">Cell membrane</keyword>
<evidence type="ECO:0000256" key="6">
    <source>
        <dbReference type="HAMAP-Rule" id="MF_01915"/>
    </source>
</evidence>